<dbReference type="AlphaFoldDB" id="I3CFQ5"/>
<keyword evidence="2" id="KW-1133">Transmembrane helix</keyword>
<name>I3CFQ5_9GAMM</name>
<feature type="domain" description="Band 7" evidence="3">
    <location>
        <begin position="44"/>
        <end position="243"/>
    </location>
</feature>
<evidence type="ECO:0000313" key="5">
    <source>
        <dbReference type="Proteomes" id="UP000005744"/>
    </source>
</evidence>
<keyword evidence="4" id="KW-0645">Protease</keyword>
<dbReference type="GO" id="GO:0008233">
    <property type="term" value="F:peptidase activity"/>
    <property type="evidence" value="ECO:0007669"/>
    <property type="project" value="UniProtKB-KW"/>
</dbReference>
<sequence length="403" mass="44661">MNSKLPATSGFISQIKTGIGWLIGLIISLVAISILMPLLLKIETVNGNQVGVLETWTGGVQVEPYPARTYFLFPGFSQTMFTYPLSLQVFVMNDKAYNQEFAEGREKDSYLVQSSEGQDMHISLNVQWRIDAAKVVDIHRTVRDNIEEKMLRPVVMRVVKDEATKRTAIEAYSGQGLVKLQTDIFTALVDERGELRSRGVIVENFVIEGIRLDPKYIGEITERQVATQRRLKADEQTKAAQSEALRAEAEAQADLKRRVVEAERDKQVGILNAEKESQQSMLAAEASKRQVVLHAEAQQQKLVLEATGTRDARILEAEGIIAIGKSEAEAQRLKLSAFAVEGSDSYVKVEIAKSLASAHQNVKGYLPNDMNVYTLGNNFMDAIESIVGRQAYAGESATQQPAQ</sequence>
<dbReference type="HOGENOM" id="CLU_682688_0_0_6"/>
<feature type="coiled-coil region" evidence="1">
    <location>
        <begin position="232"/>
        <end position="265"/>
    </location>
</feature>
<dbReference type="RefSeq" id="WP_002685400.1">
    <property type="nucleotide sequence ID" value="NZ_JH600070.1"/>
</dbReference>
<dbReference type="CDD" id="cd03401">
    <property type="entry name" value="SPFH_prohibitin"/>
    <property type="match status" value="1"/>
</dbReference>
<keyword evidence="5" id="KW-1185">Reference proteome</keyword>
<dbReference type="GO" id="GO:0006508">
    <property type="term" value="P:proteolysis"/>
    <property type="evidence" value="ECO:0007669"/>
    <property type="project" value="UniProtKB-KW"/>
</dbReference>
<dbReference type="Pfam" id="PF01145">
    <property type="entry name" value="Band_7"/>
    <property type="match status" value="1"/>
</dbReference>
<proteinExistence type="predicted"/>
<dbReference type="EMBL" id="JH600070">
    <property type="protein sequence ID" value="EIJ42448.1"/>
    <property type="molecule type" value="Genomic_DNA"/>
</dbReference>
<organism evidence="4 5">
    <name type="scientific">Beggiatoa alba B18LD</name>
    <dbReference type="NCBI Taxonomy" id="395493"/>
    <lineage>
        <taxon>Bacteria</taxon>
        <taxon>Pseudomonadati</taxon>
        <taxon>Pseudomonadota</taxon>
        <taxon>Gammaproteobacteria</taxon>
        <taxon>Thiotrichales</taxon>
        <taxon>Thiotrichaceae</taxon>
        <taxon>Beggiatoa</taxon>
    </lineage>
</organism>
<feature type="transmembrane region" description="Helical" evidence="2">
    <location>
        <begin position="21"/>
        <end position="40"/>
    </location>
</feature>
<dbReference type="InterPro" id="IPR001107">
    <property type="entry name" value="Band_7"/>
</dbReference>
<dbReference type="InterPro" id="IPR000163">
    <property type="entry name" value="Prohibitin"/>
</dbReference>
<keyword evidence="2" id="KW-0812">Transmembrane</keyword>
<dbReference type="GO" id="GO:0016020">
    <property type="term" value="C:membrane"/>
    <property type="evidence" value="ECO:0007669"/>
    <property type="project" value="InterPro"/>
</dbReference>
<gene>
    <name evidence="4" type="ORF">BegalDRAFT_1568</name>
</gene>
<protein>
    <submittedName>
        <fullName evidence="4">Membrane protease subunit, stomatin/prohibitin</fullName>
    </submittedName>
</protein>
<dbReference type="PANTHER" id="PTHR23222:SF0">
    <property type="entry name" value="PROHIBITIN 1"/>
    <property type="match status" value="1"/>
</dbReference>
<evidence type="ECO:0000256" key="1">
    <source>
        <dbReference type="SAM" id="Coils"/>
    </source>
</evidence>
<reference evidence="4 5" key="1">
    <citation type="submission" date="2011-11" db="EMBL/GenBank/DDBJ databases">
        <title>Improved High-Quality Draft sequence of Beggiatoa alba B18lD.</title>
        <authorList>
            <consortium name="US DOE Joint Genome Institute"/>
            <person name="Lucas S."/>
            <person name="Han J."/>
            <person name="Lapidus A."/>
            <person name="Cheng J.-F."/>
            <person name="Goodwin L."/>
            <person name="Pitluck S."/>
            <person name="Peters L."/>
            <person name="Mikhailova N."/>
            <person name="Held B."/>
            <person name="Detter J.C."/>
            <person name="Han C."/>
            <person name="Tapia R."/>
            <person name="Land M."/>
            <person name="Hauser L."/>
            <person name="Kyrpides N."/>
            <person name="Ivanova N."/>
            <person name="Pagani I."/>
            <person name="Samuel K."/>
            <person name="Teske A."/>
            <person name="Mueller J."/>
            <person name="Woyke T."/>
        </authorList>
    </citation>
    <scope>NUCLEOTIDE SEQUENCE [LARGE SCALE GENOMIC DNA]</scope>
    <source>
        <strain evidence="4 5">B18LD</strain>
    </source>
</reference>
<dbReference type="STRING" id="395493.BegalDRAFT_1568"/>
<dbReference type="eggNOG" id="COG0330">
    <property type="taxonomic scope" value="Bacteria"/>
</dbReference>
<dbReference type="OrthoDB" id="5621723at2"/>
<dbReference type="Proteomes" id="UP000005744">
    <property type="component" value="Unassembled WGS sequence"/>
</dbReference>
<keyword evidence="1" id="KW-0175">Coiled coil</keyword>
<evidence type="ECO:0000259" key="3">
    <source>
        <dbReference type="Pfam" id="PF01145"/>
    </source>
</evidence>
<evidence type="ECO:0000256" key="2">
    <source>
        <dbReference type="SAM" id="Phobius"/>
    </source>
</evidence>
<evidence type="ECO:0000313" key="4">
    <source>
        <dbReference type="EMBL" id="EIJ42448.1"/>
    </source>
</evidence>
<keyword evidence="2" id="KW-0472">Membrane</keyword>
<dbReference type="PANTHER" id="PTHR23222">
    <property type="entry name" value="PROHIBITIN"/>
    <property type="match status" value="1"/>
</dbReference>
<keyword evidence="4" id="KW-0378">Hydrolase</keyword>
<accession>I3CFQ5</accession>